<comment type="caution">
    <text evidence="3">The sequence shown here is derived from an EMBL/GenBank/DDBJ whole genome shotgun (WGS) entry which is preliminary data.</text>
</comment>
<evidence type="ECO:0000313" key="3">
    <source>
        <dbReference type="EMBL" id="KAJ5709869.1"/>
    </source>
</evidence>
<dbReference type="Proteomes" id="UP001215712">
    <property type="component" value="Unassembled WGS sequence"/>
</dbReference>
<feature type="compositionally biased region" description="Basic and acidic residues" evidence="1">
    <location>
        <begin position="44"/>
        <end position="79"/>
    </location>
</feature>
<sequence>MGSLFKKPSWAAKTAETNDQFYRRAEHTYSDIVAANKAHKKSRATPEKAEAHMKSEETNSDTRESKRSRLSDQSSKEETTESTSTKVPEVSSPAVENEPLQPPLFDATACANPAVLTKPQLPGSSTPSDARKIDDTQSLPRETSSASLFKTPDPPAPVVEDPAVQIFITSDIPNVRPLIVHRKMSQGLREVRLEWCRRQGFTAETQSAIYLTWQGRRLFDVTTCRSLGVKPTEPISILSMDDDFEPDQKKLQIHMVAVTEDPLILNRPAPPEPDELTQKPQKPEVEQTEDNEPMKLTLRSPGLNDLRIKARPKTMVSKLISVFRSKQNISADQEIFIVFDGDRLDPNTCLQDHDIDDLDLLDIQIKP</sequence>
<feature type="domain" description="Ubiquitin-like" evidence="2">
    <location>
        <begin position="294"/>
        <end position="367"/>
    </location>
</feature>
<dbReference type="EMBL" id="JAQJAN010000017">
    <property type="protein sequence ID" value="KAJ5709869.1"/>
    <property type="molecule type" value="Genomic_DNA"/>
</dbReference>
<dbReference type="InterPro" id="IPR000626">
    <property type="entry name" value="Ubiquitin-like_dom"/>
</dbReference>
<proteinExistence type="predicted"/>
<dbReference type="InterPro" id="IPR029071">
    <property type="entry name" value="Ubiquitin-like_domsf"/>
</dbReference>
<gene>
    <name evidence="3" type="ORF">N7493_009461</name>
</gene>
<feature type="compositionally biased region" description="Polar residues" evidence="1">
    <location>
        <begin position="136"/>
        <end position="148"/>
    </location>
</feature>
<dbReference type="PROSITE" id="PS50053">
    <property type="entry name" value="UBIQUITIN_2"/>
    <property type="match status" value="1"/>
</dbReference>
<reference evidence="3" key="2">
    <citation type="submission" date="2023-01" db="EMBL/GenBank/DDBJ databases">
        <authorList>
            <person name="Petersen C."/>
        </authorList>
    </citation>
    <scope>NUCLEOTIDE SEQUENCE</scope>
    <source>
        <strain evidence="3">IBT 17514</strain>
    </source>
</reference>
<evidence type="ECO:0000259" key="2">
    <source>
        <dbReference type="PROSITE" id="PS50053"/>
    </source>
</evidence>
<name>A0AAD6MS82_9EURO</name>
<evidence type="ECO:0000256" key="1">
    <source>
        <dbReference type="SAM" id="MobiDB-lite"/>
    </source>
</evidence>
<dbReference type="InterPro" id="IPR022617">
    <property type="entry name" value="Rad60/SUMO-like_dom"/>
</dbReference>
<feature type="compositionally biased region" description="Low complexity" evidence="1">
    <location>
        <begin position="81"/>
        <end position="93"/>
    </location>
</feature>
<feature type="region of interest" description="Disordered" evidence="1">
    <location>
        <begin position="264"/>
        <end position="292"/>
    </location>
</feature>
<reference evidence="3" key="1">
    <citation type="journal article" date="2023" name="IMA Fungus">
        <title>Comparative genomic study of the Penicillium genus elucidates a diverse pangenome and 15 lateral gene transfer events.</title>
        <authorList>
            <person name="Petersen C."/>
            <person name="Sorensen T."/>
            <person name="Nielsen M.R."/>
            <person name="Sondergaard T.E."/>
            <person name="Sorensen J.L."/>
            <person name="Fitzpatrick D.A."/>
            <person name="Frisvad J.C."/>
            <person name="Nielsen K.L."/>
        </authorList>
    </citation>
    <scope>NUCLEOTIDE SEQUENCE</scope>
    <source>
        <strain evidence="3">IBT 17514</strain>
    </source>
</reference>
<evidence type="ECO:0000313" key="4">
    <source>
        <dbReference type="Proteomes" id="UP001215712"/>
    </source>
</evidence>
<dbReference type="AlphaFoldDB" id="A0AAD6MS82"/>
<dbReference type="SMART" id="SM00213">
    <property type="entry name" value="UBQ"/>
    <property type="match status" value="1"/>
</dbReference>
<dbReference type="Gene3D" id="3.10.20.90">
    <property type="entry name" value="Phosphatidylinositol 3-kinase Catalytic Subunit, Chain A, domain 1"/>
    <property type="match status" value="1"/>
</dbReference>
<feature type="region of interest" description="Disordered" evidence="1">
    <location>
        <begin position="33"/>
        <end position="156"/>
    </location>
</feature>
<dbReference type="SUPFAM" id="SSF54236">
    <property type="entry name" value="Ubiquitin-like"/>
    <property type="match status" value="1"/>
</dbReference>
<keyword evidence="4" id="KW-1185">Reference proteome</keyword>
<organism evidence="3 4">
    <name type="scientific">Penicillium malachiteum</name>
    <dbReference type="NCBI Taxonomy" id="1324776"/>
    <lineage>
        <taxon>Eukaryota</taxon>
        <taxon>Fungi</taxon>
        <taxon>Dikarya</taxon>
        <taxon>Ascomycota</taxon>
        <taxon>Pezizomycotina</taxon>
        <taxon>Eurotiomycetes</taxon>
        <taxon>Eurotiomycetidae</taxon>
        <taxon>Eurotiales</taxon>
        <taxon>Aspergillaceae</taxon>
        <taxon>Penicillium</taxon>
    </lineage>
</organism>
<accession>A0AAD6MS82</accession>
<dbReference type="Pfam" id="PF11976">
    <property type="entry name" value="Rad60-SLD"/>
    <property type="match status" value="1"/>
</dbReference>
<protein>
    <submittedName>
        <fullName evidence="3">Ubiquitin supergroup</fullName>
    </submittedName>
</protein>